<feature type="region of interest" description="Disordered" evidence="1">
    <location>
        <begin position="106"/>
        <end position="128"/>
    </location>
</feature>
<reference evidence="3" key="1">
    <citation type="journal article" date="2023" name="Mol. Phylogenet. Evol.">
        <title>Genome-scale phylogeny and comparative genomics of the fungal order Sordariales.</title>
        <authorList>
            <person name="Hensen N."/>
            <person name="Bonometti L."/>
            <person name="Westerberg I."/>
            <person name="Brannstrom I.O."/>
            <person name="Guillou S."/>
            <person name="Cros-Aarteil S."/>
            <person name="Calhoun S."/>
            <person name="Haridas S."/>
            <person name="Kuo A."/>
            <person name="Mondo S."/>
            <person name="Pangilinan J."/>
            <person name="Riley R."/>
            <person name="LaButti K."/>
            <person name="Andreopoulos B."/>
            <person name="Lipzen A."/>
            <person name="Chen C."/>
            <person name="Yan M."/>
            <person name="Daum C."/>
            <person name="Ng V."/>
            <person name="Clum A."/>
            <person name="Steindorff A."/>
            <person name="Ohm R.A."/>
            <person name="Martin F."/>
            <person name="Silar P."/>
            <person name="Natvig D.O."/>
            <person name="Lalanne C."/>
            <person name="Gautier V."/>
            <person name="Ament-Velasquez S.L."/>
            <person name="Kruys A."/>
            <person name="Hutchinson M.I."/>
            <person name="Powell A.J."/>
            <person name="Barry K."/>
            <person name="Miller A.N."/>
            <person name="Grigoriev I.V."/>
            <person name="Debuchy R."/>
            <person name="Gladieux P."/>
            <person name="Hiltunen Thoren M."/>
            <person name="Johannesson H."/>
        </authorList>
    </citation>
    <scope>NUCLEOTIDE SEQUENCE</scope>
    <source>
        <strain evidence="3">CBS 315.58</strain>
    </source>
</reference>
<dbReference type="SMART" id="SM00355">
    <property type="entry name" value="ZnF_C2H2"/>
    <property type="match status" value="2"/>
</dbReference>
<dbReference type="Gene3D" id="3.30.160.60">
    <property type="entry name" value="Classic Zinc Finger"/>
    <property type="match status" value="1"/>
</dbReference>
<organism evidence="3 4">
    <name type="scientific">Triangularia verruculosa</name>
    <dbReference type="NCBI Taxonomy" id="2587418"/>
    <lineage>
        <taxon>Eukaryota</taxon>
        <taxon>Fungi</taxon>
        <taxon>Dikarya</taxon>
        <taxon>Ascomycota</taxon>
        <taxon>Pezizomycotina</taxon>
        <taxon>Sordariomycetes</taxon>
        <taxon>Sordariomycetidae</taxon>
        <taxon>Sordariales</taxon>
        <taxon>Podosporaceae</taxon>
        <taxon>Triangularia</taxon>
    </lineage>
</organism>
<dbReference type="EMBL" id="MU863885">
    <property type="protein sequence ID" value="KAK4203919.1"/>
    <property type="molecule type" value="Genomic_DNA"/>
</dbReference>
<comment type="caution">
    <text evidence="3">The sequence shown here is derived from an EMBL/GenBank/DDBJ whole genome shotgun (WGS) entry which is preliminary data.</text>
</comment>
<evidence type="ECO:0000256" key="1">
    <source>
        <dbReference type="SAM" id="MobiDB-lite"/>
    </source>
</evidence>
<feature type="domain" description="C2H2-type" evidence="2">
    <location>
        <begin position="138"/>
        <end position="161"/>
    </location>
</feature>
<dbReference type="Proteomes" id="UP001303160">
    <property type="component" value="Unassembled WGS sequence"/>
</dbReference>
<reference evidence="3" key="2">
    <citation type="submission" date="2023-05" db="EMBL/GenBank/DDBJ databases">
        <authorList>
            <consortium name="Lawrence Berkeley National Laboratory"/>
            <person name="Steindorff A."/>
            <person name="Hensen N."/>
            <person name="Bonometti L."/>
            <person name="Westerberg I."/>
            <person name="Brannstrom I.O."/>
            <person name="Guillou S."/>
            <person name="Cros-Aarteil S."/>
            <person name="Calhoun S."/>
            <person name="Haridas S."/>
            <person name="Kuo A."/>
            <person name="Mondo S."/>
            <person name="Pangilinan J."/>
            <person name="Riley R."/>
            <person name="Labutti K."/>
            <person name="Andreopoulos B."/>
            <person name="Lipzen A."/>
            <person name="Chen C."/>
            <person name="Yanf M."/>
            <person name="Daum C."/>
            <person name="Ng V."/>
            <person name="Clum A."/>
            <person name="Ohm R."/>
            <person name="Martin F."/>
            <person name="Silar P."/>
            <person name="Natvig D."/>
            <person name="Lalanne C."/>
            <person name="Gautier V."/>
            <person name="Ament-Velasquez S.L."/>
            <person name="Kruys A."/>
            <person name="Hutchinson M.I."/>
            <person name="Powell A.J."/>
            <person name="Barry K."/>
            <person name="Miller A.N."/>
            <person name="Grigoriev I.V."/>
            <person name="Debuchy R."/>
            <person name="Gladieux P."/>
            <person name="Thoren M.H."/>
            <person name="Johannesson H."/>
        </authorList>
    </citation>
    <scope>NUCLEOTIDE SEQUENCE</scope>
    <source>
        <strain evidence="3">CBS 315.58</strain>
    </source>
</reference>
<dbReference type="PROSITE" id="PS00028">
    <property type="entry name" value="ZINC_FINGER_C2H2_1"/>
    <property type="match status" value="2"/>
</dbReference>
<dbReference type="AlphaFoldDB" id="A0AAN7AYS1"/>
<evidence type="ECO:0000313" key="4">
    <source>
        <dbReference type="Proteomes" id="UP001303160"/>
    </source>
</evidence>
<name>A0AAN7AYS1_9PEZI</name>
<sequence>MDFLRIAKSITDGVGFVPGSDAYFEDYFGRVRTMMEENGFNVDAQLVVCDPPPVVPVDPYLGAPLEAAPGPAYSDISAPAHVASELTEGPANPAEFDFDSAVAVPATPAGEDVPGEDASGEDAPGVDSPNAGNERIKCPHSGCPTDFKTQASLTTHITNQHAAKEGNSCYICDGTWRNSSTLRRHLEDHHKLQKGVLDTALKACDGLKSVDIKWLQPRFNVQNLISLLDVEIAGLQNTKDEVRKKYRQLNPPAQAKLEHIQRERLRSEDESFPLRQPGMDQMELIHLLIKVRKDFRAWNTDLEEIKRNMEEGQV</sequence>
<dbReference type="InterPro" id="IPR013087">
    <property type="entry name" value="Znf_C2H2_type"/>
</dbReference>
<gene>
    <name evidence="3" type="ORF">QBC40DRAFT_313411</name>
</gene>
<evidence type="ECO:0000313" key="3">
    <source>
        <dbReference type="EMBL" id="KAK4203919.1"/>
    </source>
</evidence>
<proteinExistence type="predicted"/>
<keyword evidence="4" id="KW-1185">Reference proteome</keyword>
<feature type="domain" description="C2H2-type" evidence="2">
    <location>
        <begin position="169"/>
        <end position="190"/>
    </location>
</feature>
<protein>
    <recommendedName>
        <fullName evidence="2">C2H2-type domain-containing protein</fullName>
    </recommendedName>
</protein>
<evidence type="ECO:0000259" key="2">
    <source>
        <dbReference type="PROSITE" id="PS00028"/>
    </source>
</evidence>
<accession>A0AAN7AYS1</accession>